<comment type="caution">
    <text evidence="2">The sequence shown here is derived from an EMBL/GenBank/DDBJ whole genome shotgun (WGS) entry which is preliminary data.</text>
</comment>
<protein>
    <recommendedName>
        <fullName evidence="4">Lipoprotein</fullName>
    </recommendedName>
</protein>
<accession>A0ABT2JW53</accession>
<feature type="region of interest" description="Disordered" evidence="1">
    <location>
        <begin position="134"/>
        <end position="159"/>
    </location>
</feature>
<proteinExistence type="predicted"/>
<evidence type="ECO:0000313" key="2">
    <source>
        <dbReference type="EMBL" id="MCT2592138.1"/>
    </source>
</evidence>
<keyword evidence="3" id="KW-1185">Reference proteome</keyword>
<evidence type="ECO:0000256" key="1">
    <source>
        <dbReference type="SAM" id="MobiDB-lite"/>
    </source>
</evidence>
<name>A0ABT2JW53_9ACTN</name>
<sequence length="159" mass="15863">MAAALAAATMLLSGCGSDDDGGGDESASKDSASESPAGGGEEAPDKPATEEVTAMTMQGGWTTEALHADKGLLILVVAEQKAVVTGKSTCTGDVVDNSQPATLDLTCADGSTDYAKGTVDSLVGEKLSITWESGKKSVFTKTDADPGSLPDPNGPPDLG</sequence>
<dbReference type="EMBL" id="JAJAGO010000009">
    <property type="protein sequence ID" value="MCT2592138.1"/>
    <property type="molecule type" value="Genomic_DNA"/>
</dbReference>
<feature type="region of interest" description="Disordered" evidence="1">
    <location>
        <begin position="14"/>
        <end position="51"/>
    </location>
</feature>
<gene>
    <name evidence="2" type="ORF">LHJ74_19895</name>
</gene>
<reference evidence="2 3" key="1">
    <citation type="submission" date="2021-10" db="EMBL/GenBank/DDBJ databases">
        <title>Streptomyces gossypii sp. nov., isolated from soil collected from cotton field.</title>
        <authorList>
            <person name="Ge X."/>
            <person name="Chen X."/>
            <person name="Liu W."/>
        </authorList>
    </citation>
    <scope>NUCLEOTIDE SEQUENCE [LARGE SCALE GENOMIC DNA]</scope>
    <source>
        <strain evidence="2 3">N2-109</strain>
    </source>
</reference>
<dbReference type="RefSeq" id="WP_260219470.1">
    <property type="nucleotide sequence ID" value="NZ_JAJAGO010000009.1"/>
</dbReference>
<dbReference type="Proteomes" id="UP001156389">
    <property type="component" value="Unassembled WGS sequence"/>
</dbReference>
<evidence type="ECO:0008006" key="4">
    <source>
        <dbReference type="Google" id="ProtNLM"/>
    </source>
</evidence>
<organism evidence="2 3">
    <name type="scientific">Streptomyces gossypii</name>
    <dbReference type="NCBI Taxonomy" id="2883101"/>
    <lineage>
        <taxon>Bacteria</taxon>
        <taxon>Bacillati</taxon>
        <taxon>Actinomycetota</taxon>
        <taxon>Actinomycetes</taxon>
        <taxon>Kitasatosporales</taxon>
        <taxon>Streptomycetaceae</taxon>
        <taxon>Streptomyces</taxon>
    </lineage>
</organism>
<evidence type="ECO:0000313" key="3">
    <source>
        <dbReference type="Proteomes" id="UP001156389"/>
    </source>
</evidence>